<sequence>MARSLMPPGGQIDRGSNWRRMRREAAGKPENDEPGRGCGRAATPTRDLDTADLQSSASILFWMFLLSLTPLGSLR</sequence>
<evidence type="ECO:0000256" key="1">
    <source>
        <dbReference type="SAM" id="MobiDB-lite"/>
    </source>
</evidence>
<proteinExistence type="predicted"/>
<feature type="region of interest" description="Disordered" evidence="1">
    <location>
        <begin position="1"/>
        <end position="45"/>
    </location>
</feature>
<feature type="compositionally biased region" description="Basic and acidic residues" evidence="1">
    <location>
        <begin position="23"/>
        <end position="35"/>
    </location>
</feature>
<dbReference type="EMBL" id="BLXT01000744">
    <property type="protein sequence ID" value="GFN79810.1"/>
    <property type="molecule type" value="Genomic_DNA"/>
</dbReference>
<organism evidence="2 3">
    <name type="scientific">Plakobranchus ocellatus</name>
    <dbReference type="NCBI Taxonomy" id="259542"/>
    <lineage>
        <taxon>Eukaryota</taxon>
        <taxon>Metazoa</taxon>
        <taxon>Spiralia</taxon>
        <taxon>Lophotrochozoa</taxon>
        <taxon>Mollusca</taxon>
        <taxon>Gastropoda</taxon>
        <taxon>Heterobranchia</taxon>
        <taxon>Euthyneura</taxon>
        <taxon>Panpulmonata</taxon>
        <taxon>Sacoglossa</taxon>
        <taxon>Placobranchoidea</taxon>
        <taxon>Plakobranchidae</taxon>
        <taxon>Plakobranchus</taxon>
    </lineage>
</organism>
<reference evidence="2 3" key="1">
    <citation type="journal article" date="2021" name="Elife">
        <title>Chloroplast acquisition without the gene transfer in kleptoplastic sea slugs, Plakobranchus ocellatus.</title>
        <authorList>
            <person name="Maeda T."/>
            <person name="Takahashi S."/>
            <person name="Yoshida T."/>
            <person name="Shimamura S."/>
            <person name="Takaki Y."/>
            <person name="Nagai Y."/>
            <person name="Toyoda A."/>
            <person name="Suzuki Y."/>
            <person name="Arimoto A."/>
            <person name="Ishii H."/>
            <person name="Satoh N."/>
            <person name="Nishiyama T."/>
            <person name="Hasebe M."/>
            <person name="Maruyama T."/>
            <person name="Minagawa J."/>
            <person name="Obokata J."/>
            <person name="Shigenobu S."/>
        </authorList>
    </citation>
    <scope>NUCLEOTIDE SEQUENCE [LARGE SCALE GENOMIC DNA]</scope>
</reference>
<evidence type="ECO:0000313" key="3">
    <source>
        <dbReference type="Proteomes" id="UP000735302"/>
    </source>
</evidence>
<dbReference type="Proteomes" id="UP000735302">
    <property type="component" value="Unassembled WGS sequence"/>
</dbReference>
<protein>
    <submittedName>
        <fullName evidence="2">Uncharacterized protein</fullName>
    </submittedName>
</protein>
<name>A0AAV3YBQ8_9GAST</name>
<evidence type="ECO:0000313" key="2">
    <source>
        <dbReference type="EMBL" id="GFN79810.1"/>
    </source>
</evidence>
<keyword evidence="3" id="KW-1185">Reference proteome</keyword>
<dbReference type="AlphaFoldDB" id="A0AAV3YBQ8"/>
<comment type="caution">
    <text evidence="2">The sequence shown here is derived from an EMBL/GenBank/DDBJ whole genome shotgun (WGS) entry which is preliminary data.</text>
</comment>
<accession>A0AAV3YBQ8</accession>
<gene>
    <name evidence="2" type="ORF">PoB_000631600</name>
</gene>